<reference evidence="1 2" key="1">
    <citation type="submission" date="2020-08" db="EMBL/GenBank/DDBJ databases">
        <title>Genomic Encyclopedia of Type Strains, Phase IV (KMG-V): Genome sequencing to study the core and pangenomes of soil and plant-associated prokaryotes.</title>
        <authorList>
            <person name="Whitman W."/>
        </authorList>
    </citation>
    <scope>NUCLEOTIDE SEQUENCE [LARGE SCALE GENOMIC DNA]</scope>
    <source>
        <strain evidence="1 2">MP601</strain>
    </source>
</reference>
<name>A0A841JHU7_9SPHI</name>
<dbReference type="EMBL" id="JACHCA010000017">
    <property type="protein sequence ID" value="MBB6130743.1"/>
    <property type="molecule type" value="Genomic_DNA"/>
</dbReference>
<evidence type="ECO:0000313" key="2">
    <source>
        <dbReference type="Proteomes" id="UP000548326"/>
    </source>
</evidence>
<evidence type="ECO:0000313" key="1">
    <source>
        <dbReference type="EMBL" id="MBB6130743.1"/>
    </source>
</evidence>
<sequence length="93" mass="10962">MNQKAWYYHYTAITNSVVEFTFPNLKPGKYYLEGILPSSQTASYNQYTGSSYSNFGTSAYHYERKYYNLSHYDKLDQFVEIKNDGEVLEIKLK</sequence>
<proteinExistence type="predicted"/>
<dbReference type="AlphaFoldDB" id="A0A841JHU7"/>
<comment type="caution">
    <text evidence="1">The sequence shown here is derived from an EMBL/GenBank/DDBJ whole genome shotgun (WGS) entry which is preliminary data.</text>
</comment>
<gene>
    <name evidence="1" type="ORF">HDF22_004888</name>
</gene>
<accession>A0A841JHU7</accession>
<protein>
    <submittedName>
        <fullName evidence="1">Uncharacterized protein</fullName>
    </submittedName>
</protein>
<dbReference type="RefSeq" id="WP_183589436.1">
    <property type="nucleotide sequence ID" value="NZ_JACHCA010000017.1"/>
</dbReference>
<dbReference type="SUPFAM" id="SSF117074">
    <property type="entry name" value="Hypothetical protein PA1324"/>
    <property type="match status" value="1"/>
</dbReference>
<dbReference type="Proteomes" id="UP000548326">
    <property type="component" value="Unassembled WGS sequence"/>
</dbReference>
<organism evidence="1 2">
    <name type="scientific">Mucilaginibacter lappiensis</name>
    <dbReference type="NCBI Taxonomy" id="354630"/>
    <lineage>
        <taxon>Bacteria</taxon>
        <taxon>Pseudomonadati</taxon>
        <taxon>Bacteroidota</taxon>
        <taxon>Sphingobacteriia</taxon>
        <taxon>Sphingobacteriales</taxon>
        <taxon>Sphingobacteriaceae</taxon>
        <taxon>Mucilaginibacter</taxon>
    </lineage>
</organism>